<dbReference type="CDD" id="cd00892">
    <property type="entry name" value="PIKKc_ATR"/>
    <property type="match status" value="1"/>
</dbReference>
<dbReference type="PANTHER" id="PTHR11139:SF125">
    <property type="entry name" value="SERINE_THREONINE-PROTEIN KINASE MEC1"/>
    <property type="match status" value="1"/>
</dbReference>
<dbReference type="InterPro" id="IPR018936">
    <property type="entry name" value="PI3/4_kinase_CS"/>
</dbReference>
<dbReference type="Pfam" id="PF25030">
    <property type="entry name" value="M-HEAT_ATR"/>
    <property type="match status" value="1"/>
</dbReference>
<comment type="catalytic activity">
    <reaction evidence="12">
        <text>L-threonyl-[protein] + ATP = O-phospho-L-threonyl-[protein] + ADP + H(+)</text>
        <dbReference type="Rhea" id="RHEA:46608"/>
        <dbReference type="Rhea" id="RHEA-COMP:11060"/>
        <dbReference type="Rhea" id="RHEA-COMP:11605"/>
        <dbReference type="ChEBI" id="CHEBI:15378"/>
        <dbReference type="ChEBI" id="CHEBI:30013"/>
        <dbReference type="ChEBI" id="CHEBI:30616"/>
        <dbReference type="ChEBI" id="CHEBI:61977"/>
        <dbReference type="ChEBI" id="CHEBI:456216"/>
        <dbReference type="EC" id="2.7.11.1"/>
    </reaction>
</comment>
<dbReference type="Gene3D" id="1.25.40.10">
    <property type="entry name" value="Tetratricopeptide repeat domain"/>
    <property type="match status" value="1"/>
</dbReference>
<dbReference type="GO" id="GO:0006281">
    <property type="term" value="P:DNA repair"/>
    <property type="evidence" value="ECO:0007669"/>
    <property type="project" value="UniProtKB-KW"/>
</dbReference>
<dbReference type="GO" id="GO:0000723">
    <property type="term" value="P:telomere maintenance"/>
    <property type="evidence" value="ECO:0007669"/>
    <property type="project" value="TreeGrafter"/>
</dbReference>
<comment type="subcellular location">
    <subcellularLocation>
        <location evidence="1">Nucleus</location>
    </subcellularLocation>
</comment>
<dbReference type="GO" id="GO:0000077">
    <property type="term" value="P:DNA damage checkpoint signaling"/>
    <property type="evidence" value="ECO:0007669"/>
    <property type="project" value="TreeGrafter"/>
</dbReference>
<evidence type="ECO:0000256" key="3">
    <source>
        <dbReference type="ARBA" id="ARBA00012513"/>
    </source>
</evidence>
<evidence type="ECO:0000256" key="6">
    <source>
        <dbReference type="ARBA" id="ARBA00022741"/>
    </source>
</evidence>
<dbReference type="InterPro" id="IPR000403">
    <property type="entry name" value="PI3/4_kinase_cat_dom"/>
</dbReference>
<dbReference type="Pfam" id="PF02259">
    <property type="entry name" value="FAT"/>
    <property type="match status" value="1"/>
</dbReference>
<evidence type="ECO:0000256" key="5">
    <source>
        <dbReference type="ARBA" id="ARBA00022679"/>
    </source>
</evidence>
<keyword evidence="8 17" id="KW-0418">Kinase</keyword>
<dbReference type="EC" id="2.7.11.1" evidence="3"/>
<dbReference type="Pfam" id="PF02260">
    <property type="entry name" value="FATC"/>
    <property type="match status" value="1"/>
</dbReference>
<dbReference type="GO" id="GO:0004674">
    <property type="term" value="F:protein serine/threonine kinase activity"/>
    <property type="evidence" value="ECO:0007669"/>
    <property type="project" value="UniProtKB-KW"/>
</dbReference>
<dbReference type="SUPFAM" id="SSF56112">
    <property type="entry name" value="Protein kinase-like (PK-like)"/>
    <property type="match status" value="1"/>
</dbReference>
<evidence type="ECO:0000256" key="9">
    <source>
        <dbReference type="ARBA" id="ARBA00022840"/>
    </source>
</evidence>
<comment type="similarity">
    <text evidence="2">Belongs to the PI3/PI4-kinase family. ATM subfamily.</text>
</comment>
<dbReference type="Gene3D" id="3.30.1010.10">
    <property type="entry name" value="Phosphatidylinositol 3-kinase Catalytic Subunit, Chain A, domain 4"/>
    <property type="match status" value="1"/>
</dbReference>
<comment type="catalytic activity">
    <reaction evidence="13">
        <text>L-seryl-[protein] + ATP = O-phospho-L-seryl-[protein] + ADP + H(+)</text>
        <dbReference type="Rhea" id="RHEA:17989"/>
        <dbReference type="Rhea" id="RHEA-COMP:9863"/>
        <dbReference type="Rhea" id="RHEA-COMP:11604"/>
        <dbReference type="ChEBI" id="CHEBI:15378"/>
        <dbReference type="ChEBI" id="CHEBI:29999"/>
        <dbReference type="ChEBI" id="CHEBI:30616"/>
        <dbReference type="ChEBI" id="CHEBI:83421"/>
        <dbReference type="ChEBI" id="CHEBI:456216"/>
        <dbReference type="EC" id="2.7.11.1"/>
    </reaction>
</comment>
<name>A0AAF0EWL4_9BASI</name>
<evidence type="ECO:0000256" key="8">
    <source>
        <dbReference type="ARBA" id="ARBA00022777"/>
    </source>
</evidence>
<evidence type="ECO:0000256" key="11">
    <source>
        <dbReference type="ARBA" id="ARBA00023242"/>
    </source>
</evidence>
<protein>
    <recommendedName>
        <fullName evidence="3">non-specific serine/threonine protein kinase</fullName>
        <ecNumber evidence="3">2.7.11.1</ecNumber>
    </recommendedName>
</protein>
<feature type="domain" description="FAT" evidence="15">
    <location>
        <begin position="1156"/>
        <end position="1686"/>
    </location>
</feature>
<dbReference type="PROSITE" id="PS00916">
    <property type="entry name" value="PI3_4_KINASE_2"/>
    <property type="match status" value="1"/>
</dbReference>
<evidence type="ECO:0000259" key="16">
    <source>
        <dbReference type="PROSITE" id="PS51190"/>
    </source>
</evidence>
<sequence length="2139" mass="236161">MWPPWLDASGVAAAGLEPEERAACAREALRQGLAQVVVPVANATSALSEATVAPFVDALSHIHALLEMPSVLEGDPLELTLLPALVKAVAALHVYSGSHLDAARDALRDICGACLEQSCQNSRYALYDLVRASARALARAGMLDGSSLPVSSIVDGVTPHEFVISAPAADTTQVPLAVAATVVCIVVRACADVNLRLATDDVINIAMRVFIAHWEADTEGHFPLRYEALRAVLPLVRGSICEVQALCLVTDRVFGALDHIDDTVAQTVYQVYQFVRAASPPDVAAVVGDLASSTHMLVRAARTGEGAVQKACLYLLLAVKASGGSIPPDSLESLRDVVHVLDNDDDAASLLGQRKRQHDDAVDEPMEAPVDIHSLFPSLHDACRITRLATGEKLVSHAKHTASEAEIDSIVDATLSTLSATPRIQETGIIIVARLGRVRHESIAAKIIPALFGALASPHVYIRSLAYTETIQLAARQQRTAYQMTKPFLASVSIQVVDMMESAPHVLVETARLLGMSAAAFLQITLDFTVPHLIGRIADGEDAISTLQRVAGTVGQSIPTLCLSHVSAIFRHFMPRPDKRDKALDILLELLGSRAVSLQSLLRSRLHEVLGYLVSQLGSSTPDLAVDGLTYVHALVGRRNEALSEFLRDEVLAVLTWLTEELASVHGKTSLAQKVITTRSIGELAKIIGSKIAWVAPQVLACLNSTLKEPGLALASLQSWLLFVSALKTEDTGPLIGPTVAALLAAWPALGATEREAATAVLRHVVMETGDVLVAHADGVPSLDQVSDAMPDIAQRLRAVRREWADEEHLSHVLTRVADDNAIVCTQALHELAAFLNDRRGVVEEWTSGNMFHTLVGRCIRVLLAVAGRPEPVDPTVPEMCLECLGMLGAVDPDRVEAVGDEGLYVLLYNFENAEETAGFALRLLRELVVPAFRATGDTKHQAALAYAIQELLKICGFTTALLDSDSKLVPDTVIRRWEELPEEMLPTLAPLLSSKYVVQLPPPRKRERPHYTHTASFRDWIHTWALELISSAHGAAAQSLFGVFSSAMRDHDVTVARYLLPHLVLHTLISGDAEQRAALLTEFNAVLADQVDESSGYPPERRLLTAQTVFALLDHVAHWMRRVRLAGARSKKRAPVKSAALTDVQRALDSISSELLAQASLRCHAFARSLLNFEYRIRELRAEKAPEHTLQPYYETLHEVYAALDEPDGMEGISTCVLAPSLEHQIREHESTGRWTSAQSCWEVELQQKPDDPHLHLGLIRCLRNLGHYDTLRTHIRGILAIHPEWQPEFAQFQVEGAYILADWASVSTLVEHARQDAPQIAIARVLLAMHSRDDDGVVQALHSARRTLGKPLIGLGLASYANIYEDVAQLHMLRELEMIWRAGALDGALEDSLSARFHATQPSFRTREPLLSIRRSAFLACARSSREPIGECWLLTAKSARRAGHLQTAYSAVLQALHFDAPNAYIQKAKLFAHTDQVQGALRELAHVLDQGEQPEALSDRRARARATLLRARLVEATARFQQNEIVQYYKECTQLDPDSEKIWYHLGRFYDSPAGGVGNQMLLQLSVCRFYMKSAQNGTKFLYRTLPRMLTIWLDAGNEVMDRQSNTDDSKQTQLQFDKINDMMRKSIKHLARYQWFAVLPQLVARIIHKNESVWHVLLEIIVAVALAYPQQSMWALIAGSHSKDAQRKQRYRRIIDRIAEGPDRTHHEAHTVMMAGERLSTELLRLCEYPVGRETTLSIRQHFNALAHMEGTQLLLPLQSSINVTLPPNNVASQGHRPFPSDLPMIVGFDDTVEIMHSLQKPRKITILASNGARYPFLCKPRDDLRKDARLMEFDAMINKLLQSTSESRRRRLYIRTYAVLILNEECGLIEWVPNTVALRHILSKHYAALDIPLYTSDLRGILDEARANPKNAASIFTERVLVRYPSVFHAWFLELFPEPSAWFRARSAYARTAAVMSMVGFVLGLGDRHGDNILFDTGSGDTVHVDLNCLFEKGTTFEVPERVPFRLTHNMVDALGVTGVEGAFRRSAEVTMDILRSNKESLMSVLQAMVHDPLGEWVATERRGRGRSAERSGASAGALKALTGVSDKLDGKLRRPGVSDEVRHSTKNLVHMLICDAVSNQNLAQMYIGWAPYL</sequence>
<evidence type="ECO:0000313" key="17">
    <source>
        <dbReference type="EMBL" id="WFD35666.1"/>
    </source>
</evidence>
<dbReference type="GO" id="GO:0005524">
    <property type="term" value="F:ATP binding"/>
    <property type="evidence" value="ECO:0007669"/>
    <property type="project" value="UniProtKB-KW"/>
</dbReference>
<keyword evidence="9" id="KW-0067">ATP-binding</keyword>
<keyword evidence="6" id="KW-0547">Nucleotide-binding</keyword>
<feature type="domain" description="PI3K/PI4K catalytic" evidence="14">
    <location>
        <begin position="1793"/>
        <end position="2102"/>
    </location>
</feature>
<evidence type="ECO:0000256" key="12">
    <source>
        <dbReference type="ARBA" id="ARBA00047899"/>
    </source>
</evidence>
<evidence type="ECO:0000313" key="18">
    <source>
        <dbReference type="Proteomes" id="UP001219933"/>
    </source>
</evidence>
<evidence type="ECO:0000256" key="7">
    <source>
        <dbReference type="ARBA" id="ARBA00022763"/>
    </source>
</evidence>
<proteinExistence type="inferred from homology"/>
<dbReference type="GO" id="GO:0005634">
    <property type="term" value="C:nucleus"/>
    <property type="evidence" value="ECO:0007669"/>
    <property type="project" value="UniProtKB-SubCell"/>
</dbReference>
<reference evidence="17" key="1">
    <citation type="submission" date="2023-03" db="EMBL/GenBank/DDBJ databases">
        <title>Mating type loci evolution in Malassezia.</title>
        <authorList>
            <person name="Coelho M.A."/>
        </authorList>
    </citation>
    <scope>NUCLEOTIDE SEQUENCE</scope>
    <source>
        <strain evidence="17">CBS 11721</strain>
    </source>
</reference>
<gene>
    <name evidence="17" type="ORF">MCUN1_002527</name>
</gene>
<dbReference type="Pfam" id="PF23593">
    <property type="entry name" value="HEAT_ATR"/>
    <property type="match status" value="1"/>
</dbReference>
<dbReference type="InterPro" id="IPR036940">
    <property type="entry name" value="PI3/4_kinase_cat_sf"/>
</dbReference>
<dbReference type="InterPro" id="IPR012993">
    <property type="entry name" value="UME"/>
</dbReference>
<evidence type="ECO:0000256" key="1">
    <source>
        <dbReference type="ARBA" id="ARBA00004123"/>
    </source>
</evidence>
<dbReference type="InterPro" id="IPR014009">
    <property type="entry name" value="PIK_FAT"/>
</dbReference>
<evidence type="ECO:0000256" key="13">
    <source>
        <dbReference type="ARBA" id="ARBA00048679"/>
    </source>
</evidence>
<dbReference type="InterPro" id="IPR050517">
    <property type="entry name" value="DDR_Repair_Kinase"/>
</dbReference>
<dbReference type="Pfam" id="PF00454">
    <property type="entry name" value="PI3_PI4_kinase"/>
    <property type="match status" value="1"/>
</dbReference>
<dbReference type="SMART" id="SM00802">
    <property type="entry name" value="UME"/>
    <property type="match status" value="1"/>
</dbReference>
<dbReference type="InterPro" id="IPR016024">
    <property type="entry name" value="ARM-type_fold"/>
</dbReference>
<evidence type="ECO:0000259" key="14">
    <source>
        <dbReference type="PROSITE" id="PS50290"/>
    </source>
</evidence>
<dbReference type="Proteomes" id="UP001219933">
    <property type="component" value="Chromosome 3"/>
</dbReference>
<dbReference type="PROSITE" id="PS50290">
    <property type="entry name" value="PI3_4_KINASE_3"/>
    <property type="match status" value="1"/>
</dbReference>
<dbReference type="GO" id="GO:0005694">
    <property type="term" value="C:chromosome"/>
    <property type="evidence" value="ECO:0007669"/>
    <property type="project" value="TreeGrafter"/>
</dbReference>
<accession>A0AAF0EWL4</accession>
<keyword evidence="4 17" id="KW-0723">Serine/threonine-protein kinase</keyword>
<dbReference type="InterPro" id="IPR011009">
    <property type="entry name" value="Kinase-like_dom_sf"/>
</dbReference>
<evidence type="ECO:0000256" key="10">
    <source>
        <dbReference type="ARBA" id="ARBA00023204"/>
    </source>
</evidence>
<dbReference type="Gene3D" id="1.10.1070.11">
    <property type="entry name" value="Phosphatidylinositol 3-/4-kinase, catalytic domain"/>
    <property type="match status" value="1"/>
</dbReference>
<organism evidence="17 18">
    <name type="scientific">Malassezia cuniculi</name>
    <dbReference type="NCBI Taxonomy" id="948313"/>
    <lineage>
        <taxon>Eukaryota</taxon>
        <taxon>Fungi</taxon>
        <taxon>Dikarya</taxon>
        <taxon>Basidiomycota</taxon>
        <taxon>Ustilaginomycotina</taxon>
        <taxon>Malasseziomycetes</taxon>
        <taxon>Malasseziales</taxon>
        <taxon>Malasseziaceae</taxon>
        <taxon>Malassezia</taxon>
    </lineage>
</organism>
<dbReference type="SMART" id="SM01343">
    <property type="entry name" value="FATC"/>
    <property type="match status" value="1"/>
</dbReference>
<keyword evidence="18" id="KW-1185">Reference proteome</keyword>
<dbReference type="InterPro" id="IPR003152">
    <property type="entry name" value="FATC_dom"/>
</dbReference>
<evidence type="ECO:0000256" key="2">
    <source>
        <dbReference type="ARBA" id="ARBA00010769"/>
    </source>
</evidence>
<keyword evidence="11" id="KW-0539">Nucleus</keyword>
<dbReference type="InterPro" id="IPR057564">
    <property type="entry name" value="HEAT_ATR"/>
</dbReference>
<evidence type="ECO:0000256" key="4">
    <source>
        <dbReference type="ARBA" id="ARBA00022527"/>
    </source>
</evidence>
<keyword evidence="7" id="KW-0227">DNA damage</keyword>
<dbReference type="SMART" id="SM00146">
    <property type="entry name" value="PI3Kc"/>
    <property type="match status" value="1"/>
</dbReference>
<evidence type="ECO:0000259" key="15">
    <source>
        <dbReference type="PROSITE" id="PS51189"/>
    </source>
</evidence>
<dbReference type="PANTHER" id="PTHR11139">
    <property type="entry name" value="ATAXIA TELANGIECTASIA MUTATED ATM -RELATED"/>
    <property type="match status" value="1"/>
</dbReference>
<dbReference type="EMBL" id="CP119879">
    <property type="protein sequence ID" value="WFD35666.1"/>
    <property type="molecule type" value="Genomic_DNA"/>
</dbReference>
<feature type="domain" description="FATC" evidence="16">
    <location>
        <begin position="2107"/>
        <end position="2139"/>
    </location>
</feature>
<dbReference type="PROSITE" id="PS51189">
    <property type="entry name" value="FAT"/>
    <property type="match status" value="1"/>
</dbReference>
<keyword evidence="5 17" id="KW-0808">Transferase</keyword>
<dbReference type="SUPFAM" id="SSF48371">
    <property type="entry name" value="ARM repeat"/>
    <property type="match status" value="1"/>
</dbReference>
<dbReference type="Pfam" id="PF08064">
    <property type="entry name" value="UME"/>
    <property type="match status" value="1"/>
</dbReference>
<keyword evidence="10" id="KW-0234">DNA repair</keyword>
<dbReference type="PROSITE" id="PS51190">
    <property type="entry name" value="FATC"/>
    <property type="match status" value="1"/>
</dbReference>
<dbReference type="InterPro" id="IPR011990">
    <property type="entry name" value="TPR-like_helical_dom_sf"/>
</dbReference>
<dbReference type="InterPro" id="IPR003151">
    <property type="entry name" value="PIK-rel_kinase_FAT"/>
</dbReference>
<dbReference type="InterPro" id="IPR056802">
    <property type="entry name" value="ATR-like_M-HEAT"/>
</dbReference>
<dbReference type="SUPFAM" id="SSF48452">
    <property type="entry name" value="TPR-like"/>
    <property type="match status" value="1"/>
</dbReference>